<dbReference type="Proteomes" id="UP000830198">
    <property type="component" value="Chromosome"/>
</dbReference>
<evidence type="ECO:0000313" key="2">
    <source>
        <dbReference type="Proteomes" id="UP000830198"/>
    </source>
</evidence>
<organism evidence="1 2">
    <name type="scientific">Chitinophaga filiformis</name>
    <name type="common">Myxococcus filiformis</name>
    <name type="synonym">Flexibacter filiformis</name>
    <dbReference type="NCBI Taxonomy" id="104663"/>
    <lineage>
        <taxon>Bacteria</taxon>
        <taxon>Pseudomonadati</taxon>
        <taxon>Bacteroidota</taxon>
        <taxon>Chitinophagia</taxon>
        <taxon>Chitinophagales</taxon>
        <taxon>Chitinophagaceae</taxon>
        <taxon>Chitinophaga</taxon>
    </lineage>
</organism>
<name>A0ABY4I9P1_CHIFI</name>
<dbReference type="EMBL" id="CP095855">
    <property type="protein sequence ID" value="UPK72815.1"/>
    <property type="molecule type" value="Genomic_DNA"/>
</dbReference>
<dbReference type="RefSeq" id="WP_247814988.1">
    <property type="nucleotide sequence ID" value="NZ_CP095855.1"/>
</dbReference>
<reference evidence="1 2" key="1">
    <citation type="submission" date="2022-04" db="EMBL/GenBank/DDBJ databases">
        <title>The arsenic-methylating capacity of Chitinophaga filiformis YT5 during chitin decomposition.</title>
        <authorList>
            <person name="Chen G."/>
            <person name="Liang Y."/>
        </authorList>
    </citation>
    <scope>NUCLEOTIDE SEQUENCE [LARGE SCALE GENOMIC DNA]</scope>
    <source>
        <strain evidence="1 2">YT5</strain>
    </source>
</reference>
<accession>A0ABY4I9P1</accession>
<sequence>MFIAQGVTLGIRDSMFVAHGFNLGIRDSVFVAQGFDQVNGKRISQNGGCGTVFSIPVQGRP</sequence>
<evidence type="ECO:0000313" key="1">
    <source>
        <dbReference type="EMBL" id="UPK72815.1"/>
    </source>
</evidence>
<protein>
    <submittedName>
        <fullName evidence="1">Uncharacterized protein</fullName>
    </submittedName>
</protein>
<proteinExistence type="predicted"/>
<keyword evidence="2" id="KW-1185">Reference proteome</keyword>
<gene>
    <name evidence="1" type="ORF">MYF79_16105</name>
</gene>